<dbReference type="PANTHER" id="PTHR42837">
    <property type="entry name" value="REGULATOR OF SIGMA-E PROTEASE RSEP"/>
    <property type="match status" value="1"/>
</dbReference>
<dbReference type="Proteomes" id="UP000248798">
    <property type="component" value="Unassembled WGS sequence"/>
</dbReference>
<dbReference type="Proteomes" id="UP000293902">
    <property type="component" value="Chromosome"/>
</dbReference>
<protein>
    <recommendedName>
        <fullName evidence="11">Zinc metalloprotease</fullName>
        <ecNumber evidence="11">3.4.24.-</ecNumber>
    </recommendedName>
</protein>
<feature type="transmembrane region" description="Helical" evidence="11">
    <location>
        <begin position="97"/>
        <end position="119"/>
    </location>
</feature>
<dbReference type="CDD" id="cd06163">
    <property type="entry name" value="S2P-M50_PDZ_RseP-like"/>
    <property type="match status" value="1"/>
</dbReference>
<comment type="subcellular location">
    <subcellularLocation>
        <location evidence="2">Membrane</location>
        <topology evidence="2">Multi-pass membrane protein</topology>
    </subcellularLocation>
</comment>
<dbReference type="CDD" id="cd23081">
    <property type="entry name" value="cpPDZ_EcRseP-like"/>
    <property type="match status" value="1"/>
</dbReference>
<evidence type="ECO:0000256" key="7">
    <source>
        <dbReference type="ARBA" id="ARBA00022833"/>
    </source>
</evidence>
<evidence type="ECO:0000313" key="14">
    <source>
        <dbReference type="EMBL" id="RAM00837.1"/>
    </source>
</evidence>
<evidence type="ECO:0000256" key="2">
    <source>
        <dbReference type="ARBA" id="ARBA00004141"/>
    </source>
</evidence>
<name>A0A328FCR7_9BACT</name>
<evidence type="ECO:0000256" key="11">
    <source>
        <dbReference type="RuleBase" id="RU362031"/>
    </source>
</evidence>
<dbReference type="InterPro" id="IPR036034">
    <property type="entry name" value="PDZ_sf"/>
</dbReference>
<dbReference type="EMBL" id="QLNI01000037">
    <property type="protein sequence ID" value="RAM00837.1"/>
    <property type="molecule type" value="Genomic_DNA"/>
</dbReference>
<dbReference type="SUPFAM" id="SSF50156">
    <property type="entry name" value="PDZ domain-like"/>
    <property type="match status" value="1"/>
</dbReference>
<dbReference type="GO" id="GO:0016020">
    <property type="term" value="C:membrane"/>
    <property type="evidence" value="ECO:0007669"/>
    <property type="project" value="UniProtKB-SubCell"/>
</dbReference>
<reference evidence="14 15" key="1">
    <citation type="submission" date="2018-06" db="EMBL/GenBank/DDBJ databases">
        <title>Complete Genome Sequence of Desulfobacter hydrogenophilus (DSM3380).</title>
        <authorList>
            <person name="Marietou A."/>
            <person name="Schreiber L."/>
            <person name="Marshall I."/>
            <person name="Jorgensen B."/>
        </authorList>
    </citation>
    <scope>NUCLEOTIDE SEQUENCE [LARGE SCALE GENOMIC DNA]</scope>
    <source>
        <strain evidence="14 15">DSM 3380</strain>
    </source>
</reference>
<dbReference type="InterPro" id="IPR001478">
    <property type="entry name" value="PDZ"/>
</dbReference>
<evidence type="ECO:0000256" key="10">
    <source>
        <dbReference type="ARBA" id="ARBA00023136"/>
    </source>
</evidence>
<dbReference type="EC" id="3.4.24.-" evidence="11"/>
<evidence type="ECO:0000256" key="3">
    <source>
        <dbReference type="ARBA" id="ARBA00007931"/>
    </source>
</evidence>
<comment type="similarity">
    <text evidence="3 11">Belongs to the peptidase M50B family.</text>
</comment>
<dbReference type="Gene3D" id="2.30.42.10">
    <property type="match status" value="1"/>
</dbReference>
<keyword evidence="6 11" id="KW-0378">Hydrolase</keyword>
<dbReference type="GO" id="GO:0004222">
    <property type="term" value="F:metalloendopeptidase activity"/>
    <property type="evidence" value="ECO:0007669"/>
    <property type="project" value="InterPro"/>
</dbReference>
<dbReference type="GO" id="GO:0006508">
    <property type="term" value="P:proteolysis"/>
    <property type="evidence" value="ECO:0007669"/>
    <property type="project" value="UniProtKB-KW"/>
</dbReference>
<feature type="transmembrane region" description="Helical" evidence="11">
    <location>
        <begin position="283"/>
        <end position="304"/>
    </location>
</feature>
<keyword evidence="7 11" id="KW-0862">Zinc</keyword>
<evidence type="ECO:0000259" key="12">
    <source>
        <dbReference type="SMART" id="SM00228"/>
    </source>
</evidence>
<evidence type="ECO:0000256" key="9">
    <source>
        <dbReference type="ARBA" id="ARBA00023049"/>
    </source>
</evidence>
<evidence type="ECO:0000256" key="8">
    <source>
        <dbReference type="ARBA" id="ARBA00022989"/>
    </source>
</evidence>
<sequence length="360" mass="38809">MGYSLFAFIIVIGVLVFVHELGHFLVARACGVGVEVFSLGFGPKIFKIKRGMTDYCISAIPLGGYVKMTGEEPGAAQALDEKDRHLSFTHKSVGQRALIAAAGPAFNFFLAIVIFYLLYQTSGVYMGLPQVGQVVDDSAAMAAGIKNGDVIKEIDSTPVQSFEDISRIVSKSDGKPLAILVEREGEVHSFTITPRTQEGKNLFGETVNRFVIGIIGTGETFNHPLNPVEAAIRAVFDTYGMVKLTILSVVKMFTGAVSADNLGGPIMIAKMAGDQAKAGFENFVWFIALISVNLGIINLFPIPVLDGGHLLFLSIEAVKGSPVSTRVREKMVQFGAAVLMTLMIFVFYNDIVKLFNGGLQ</sequence>
<dbReference type="AlphaFoldDB" id="A0A328FCR7"/>
<evidence type="ECO:0000256" key="1">
    <source>
        <dbReference type="ARBA" id="ARBA00001947"/>
    </source>
</evidence>
<dbReference type="OrthoDB" id="9782003at2"/>
<keyword evidence="16" id="KW-1185">Reference proteome</keyword>
<feature type="domain" description="PDZ" evidence="12">
    <location>
        <begin position="115"/>
        <end position="185"/>
    </location>
</feature>
<evidence type="ECO:0000313" key="15">
    <source>
        <dbReference type="Proteomes" id="UP000248798"/>
    </source>
</evidence>
<dbReference type="InterPro" id="IPR008915">
    <property type="entry name" value="Peptidase_M50"/>
</dbReference>
<evidence type="ECO:0000256" key="4">
    <source>
        <dbReference type="ARBA" id="ARBA00022670"/>
    </source>
</evidence>
<dbReference type="SMART" id="SM00228">
    <property type="entry name" value="PDZ"/>
    <property type="match status" value="1"/>
</dbReference>
<dbReference type="GO" id="GO:0046872">
    <property type="term" value="F:metal ion binding"/>
    <property type="evidence" value="ECO:0007669"/>
    <property type="project" value="UniProtKB-KW"/>
</dbReference>
<keyword evidence="11" id="KW-0479">Metal-binding</keyword>
<gene>
    <name evidence="14" type="primary">rseP</name>
    <name evidence="14" type="ORF">DO021_16910</name>
    <name evidence="13" type="ORF">EYB58_13360</name>
</gene>
<dbReference type="Pfam" id="PF02163">
    <property type="entry name" value="Peptidase_M50"/>
    <property type="match status" value="1"/>
</dbReference>
<organism evidence="14 15">
    <name type="scientific">Desulfobacter hydrogenophilus</name>
    <dbReference type="NCBI Taxonomy" id="2291"/>
    <lineage>
        <taxon>Bacteria</taxon>
        <taxon>Pseudomonadati</taxon>
        <taxon>Thermodesulfobacteriota</taxon>
        <taxon>Desulfobacteria</taxon>
        <taxon>Desulfobacterales</taxon>
        <taxon>Desulfobacteraceae</taxon>
        <taxon>Desulfobacter</taxon>
    </lineage>
</organism>
<evidence type="ECO:0000313" key="13">
    <source>
        <dbReference type="EMBL" id="QBH13822.1"/>
    </source>
</evidence>
<dbReference type="RefSeq" id="WP_111958815.1">
    <property type="nucleotide sequence ID" value="NZ_CP036313.1"/>
</dbReference>
<dbReference type="PANTHER" id="PTHR42837:SF2">
    <property type="entry name" value="MEMBRANE METALLOPROTEASE ARASP2, CHLOROPLASTIC-RELATED"/>
    <property type="match status" value="1"/>
</dbReference>
<keyword evidence="5 11" id="KW-0812">Transmembrane</keyword>
<dbReference type="InterPro" id="IPR041489">
    <property type="entry name" value="PDZ_6"/>
</dbReference>
<evidence type="ECO:0000256" key="5">
    <source>
        <dbReference type="ARBA" id="ARBA00022692"/>
    </source>
</evidence>
<evidence type="ECO:0000313" key="16">
    <source>
        <dbReference type="Proteomes" id="UP000293902"/>
    </source>
</evidence>
<reference evidence="13 16" key="2">
    <citation type="submission" date="2019-02" db="EMBL/GenBank/DDBJ databases">
        <title>Complete genome sequence of Desulfobacter hydrogenophilus AcRS1.</title>
        <authorList>
            <person name="Marietou A."/>
            <person name="Lund M.B."/>
            <person name="Marshall I.P.G."/>
            <person name="Schreiber L."/>
            <person name="Jorgensen B."/>
        </authorList>
    </citation>
    <scope>NUCLEOTIDE SEQUENCE [LARGE SCALE GENOMIC DNA]</scope>
    <source>
        <strain evidence="13 16">AcRS1</strain>
    </source>
</reference>
<keyword evidence="9 11" id="KW-0482">Metalloprotease</keyword>
<feature type="transmembrane region" description="Helical" evidence="11">
    <location>
        <begin position="331"/>
        <end position="348"/>
    </location>
</feature>
<keyword evidence="10 11" id="KW-0472">Membrane</keyword>
<keyword evidence="4 14" id="KW-0645">Protease</keyword>
<dbReference type="NCBIfam" id="TIGR00054">
    <property type="entry name" value="RIP metalloprotease RseP"/>
    <property type="match status" value="1"/>
</dbReference>
<dbReference type="InterPro" id="IPR004387">
    <property type="entry name" value="Pept_M50_Zn"/>
</dbReference>
<comment type="cofactor">
    <cofactor evidence="1 11">
        <name>Zn(2+)</name>
        <dbReference type="ChEBI" id="CHEBI:29105"/>
    </cofactor>
</comment>
<accession>A0A328FCR7</accession>
<dbReference type="EMBL" id="CP036313">
    <property type="protein sequence ID" value="QBH13822.1"/>
    <property type="molecule type" value="Genomic_DNA"/>
</dbReference>
<dbReference type="Pfam" id="PF17820">
    <property type="entry name" value="PDZ_6"/>
    <property type="match status" value="1"/>
</dbReference>
<proteinExistence type="inferred from homology"/>
<evidence type="ECO:0000256" key="6">
    <source>
        <dbReference type="ARBA" id="ARBA00022801"/>
    </source>
</evidence>
<keyword evidence="8 11" id="KW-1133">Transmembrane helix</keyword>